<keyword evidence="3" id="KW-1185">Reference proteome</keyword>
<evidence type="ECO:0000313" key="3">
    <source>
        <dbReference type="Proteomes" id="UP001501371"/>
    </source>
</evidence>
<comment type="caution">
    <text evidence="2">The sequence shown here is derived from an EMBL/GenBank/DDBJ whole genome shotgun (WGS) entry which is preliminary data.</text>
</comment>
<evidence type="ECO:0000313" key="2">
    <source>
        <dbReference type="EMBL" id="GAA1155893.1"/>
    </source>
</evidence>
<dbReference type="Proteomes" id="UP001501371">
    <property type="component" value="Unassembled WGS sequence"/>
</dbReference>
<reference evidence="2 3" key="1">
    <citation type="journal article" date="2019" name="Int. J. Syst. Evol. Microbiol.">
        <title>The Global Catalogue of Microorganisms (GCM) 10K type strain sequencing project: providing services to taxonomists for standard genome sequencing and annotation.</title>
        <authorList>
            <consortium name="The Broad Institute Genomics Platform"/>
            <consortium name="The Broad Institute Genome Sequencing Center for Infectious Disease"/>
            <person name="Wu L."/>
            <person name="Ma J."/>
        </authorList>
    </citation>
    <scope>NUCLEOTIDE SEQUENCE [LARGE SCALE GENOMIC DNA]</scope>
    <source>
        <strain evidence="2 3">JCM 12696</strain>
    </source>
</reference>
<organism evidence="2 3">
    <name type="scientific">Streptomyces hebeiensis</name>
    <dbReference type="NCBI Taxonomy" id="229486"/>
    <lineage>
        <taxon>Bacteria</taxon>
        <taxon>Bacillati</taxon>
        <taxon>Actinomycetota</taxon>
        <taxon>Actinomycetes</taxon>
        <taxon>Kitasatosporales</taxon>
        <taxon>Streptomycetaceae</taxon>
        <taxon>Streptomyces</taxon>
    </lineage>
</organism>
<evidence type="ECO:0000259" key="1">
    <source>
        <dbReference type="Pfam" id="PF18135"/>
    </source>
</evidence>
<dbReference type="EMBL" id="BAAAKV010000006">
    <property type="protein sequence ID" value="GAA1155893.1"/>
    <property type="molecule type" value="Genomic_DNA"/>
</dbReference>
<accession>A0ABN1UK72</accession>
<feature type="domain" description="Type ISP restriction-modification enzyme LLaBIII C-terminal specificity" evidence="1">
    <location>
        <begin position="14"/>
        <end position="338"/>
    </location>
</feature>
<dbReference type="InterPro" id="IPR041635">
    <property type="entry name" value="Type_ISP_LLaBIII_C"/>
</dbReference>
<protein>
    <recommendedName>
        <fullName evidence="1">Type ISP restriction-modification enzyme LLaBIII C-terminal specificity domain-containing protein</fullName>
    </recommendedName>
</protein>
<sequence>MTEGPLSDAPLLGDLMPWSVAPLRFGRSWVLAPDAGSLTARWDRLVRARGDERDVLFEPSRHRTQHTAVAALPGHATGTGRFVREEGRCPRPVRVRHGPFDEQWLIPDHRLIDAARPELWRVGDDHQLFAVEQGYVPQAVGPALLVSAPLPDGRSRAGRRGRIRPLYRRPGGVEPNLAPGLTGVLSERYGHEVTADAVLAWAVAAAVASPAGCVVPLPADPGLWATGVELGRRMTGIQLRGARGGERPRLPGGRRPYVRAAVPARPETITYDPADEALCLGAGRVSPVPAGAWDFRVGGVRVLELWFERRTAPARPGSLAGIRPSAWPQEWTSDLLELITVLALLAESRAELGALRRRLRPDGAGPGDGASGARITSAELRAAGVLPVPASARRPASVLDHHEEGPDGQFALL</sequence>
<dbReference type="Pfam" id="PF18135">
    <property type="entry name" value="Type_ISP_C"/>
    <property type="match status" value="1"/>
</dbReference>
<dbReference type="RefSeq" id="WP_344270522.1">
    <property type="nucleotide sequence ID" value="NZ_BAAAKV010000006.1"/>
</dbReference>
<proteinExistence type="predicted"/>
<gene>
    <name evidence="2" type="ORF">GCM10009654_09490</name>
</gene>
<name>A0ABN1UK72_9ACTN</name>